<dbReference type="Proteomes" id="UP000176037">
    <property type="component" value="Unassembled WGS sequence"/>
</dbReference>
<keyword evidence="3" id="KW-1185">Reference proteome</keyword>
<sequence>MRLILLGLLWAMISMNTCKAAFIQMDVGGSSVGGWNLSGSVWVDWDDINWYHTSPYFEMADISQDFVGYFSWTNGTTTYTDTTLEGINREQFLIGRLDGDNADISPRYTTINSLHFSPSALDPDFWIVTIGNGSRASWNAGILPGVDYTAFHASHGLPPTGKWTKASFVDEISRPELLGPVAESPAAVSEPELIILWLIAAGFCGRLLDRRRPQKQSVALEVL</sequence>
<evidence type="ECO:0008006" key="4">
    <source>
        <dbReference type="Google" id="ProtNLM"/>
    </source>
</evidence>
<evidence type="ECO:0000256" key="1">
    <source>
        <dbReference type="SAM" id="SignalP"/>
    </source>
</evidence>
<dbReference type="AlphaFoldDB" id="A0A1E8FCU0"/>
<feature type="signal peptide" evidence="1">
    <location>
        <begin position="1"/>
        <end position="20"/>
    </location>
</feature>
<accession>A0A1E8FCU0</accession>
<proteinExistence type="predicted"/>
<name>A0A1E8FCU0_9ALTE</name>
<gene>
    <name evidence="2" type="ORF">BFC17_03365</name>
</gene>
<reference evidence="2 3" key="1">
    <citation type="submission" date="2016-09" db="EMBL/GenBank/DDBJ databases">
        <title>Alteromonas lipolytica, a new species isolated from sea water.</title>
        <authorList>
            <person name="Wu Y.-H."/>
            <person name="Cheng H."/>
            <person name="Xu X.-W."/>
        </authorList>
    </citation>
    <scope>NUCLEOTIDE SEQUENCE [LARGE SCALE GENOMIC DNA]</scope>
    <source>
        <strain evidence="2 3">JW12</strain>
    </source>
</reference>
<dbReference type="RefSeq" id="WP_070177689.1">
    <property type="nucleotide sequence ID" value="NZ_BMJR01000002.1"/>
</dbReference>
<evidence type="ECO:0000313" key="3">
    <source>
        <dbReference type="Proteomes" id="UP000176037"/>
    </source>
</evidence>
<organism evidence="2 3">
    <name type="scientific">Alteromonas lipolytica</name>
    <dbReference type="NCBI Taxonomy" id="1856405"/>
    <lineage>
        <taxon>Bacteria</taxon>
        <taxon>Pseudomonadati</taxon>
        <taxon>Pseudomonadota</taxon>
        <taxon>Gammaproteobacteria</taxon>
        <taxon>Alteromonadales</taxon>
        <taxon>Alteromonadaceae</taxon>
        <taxon>Alteromonas/Salinimonas group</taxon>
        <taxon>Alteromonas</taxon>
    </lineage>
</organism>
<comment type="caution">
    <text evidence="2">The sequence shown here is derived from an EMBL/GenBank/DDBJ whole genome shotgun (WGS) entry which is preliminary data.</text>
</comment>
<dbReference type="EMBL" id="MJIC01000015">
    <property type="protein sequence ID" value="OFI33313.1"/>
    <property type="molecule type" value="Genomic_DNA"/>
</dbReference>
<keyword evidence="1" id="KW-0732">Signal</keyword>
<evidence type="ECO:0000313" key="2">
    <source>
        <dbReference type="EMBL" id="OFI33313.1"/>
    </source>
</evidence>
<protein>
    <recommendedName>
        <fullName evidence="4">PEP-CTERM protein-sorting domain-containing protein</fullName>
    </recommendedName>
</protein>
<feature type="chain" id="PRO_5009214032" description="PEP-CTERM protein-sorting domain-containing protein" evidence="1">
    <location>
        <begin position="21"/>
        <end position="223"/>
    </location>
</feature>